<evidence type="ECO:0000259" key="1">
    <source>
        <dbReference type="SMART" id="SM00530"/>
    </source>
</evidence>
<dbReference type="Pfam" id="PF12900">
    <property type="entry name" value="Pyridox_ox_2"/>
    <property type="match status" value="1"/>
</dbReference>
<dbReference type="SUPFAM" id="SSF47413">
    <property type="entry name" value="lambda repressor-like DNA-binding domains"/>
    <property type="match status" value="1"/>
</dbReference>
<dbReference type="Gene3D" id="1.10.260.40">
    <property type="entry name" value="lambda repressor-like DNA-binding domains"/>
    <property type="match status" value="1"/>
</dbReference>
<accession>A0AB33JLI0</accession>
<organism evidence="2">
    <name type="scientific">Kitasatospora sp. CMC57</name>
    <dbReference type="NCBI Taxonomy" id="3231513"/>
    <lineage>
        <taxon>Bacteria</taxon>
        <taxon>Bacillati</taxon>
        <taxon>Actinomycetota</taxon>
        <taxon>Actinomycetes</taxon>
        <taxon>Kitasatosporales</taxon>
        <taxon>Streptomycetaceae</taxon>
        <taxon>Kitasatospora</taxon>
    </lineage>
</organism>
<dbReference type="InterPro" id="IPR024747">
    <property type="entry name" value="Pyridox_Oxase-rel"/>
</dbReference>
<proteinExistence type="predicted"/>
<dbReference type="SUPFAM" id="SSF50475">
    <property type="entry name" value="FMN-binding split barrel"/>
    <property type="match status" value="1"/>
</dbReference>
<feature type="domain" description="HTH cro/C1-type" evidence="1">
    <location>
        <begin position="23"/>
        <end position="78"/>
    </location>
</feature>
<reference evidence="2" key="1">
    <citation type="submission" date="2024-07" db="EMBL/GenBank/DDBJ databases">
        <title>Complete genome sequences of cellulolytic bacteria, Kitasatospora sp. CMC57 and Streptomyces sp. CMC78, isolated from Japanese agricultural soil.</title>
        <authorList>
            <person name="Hashimoto T."/>
            <person name="Ito M."/>
            <person name="Iwamoto M."/>
            <person name="Fukahori D."/>
            <person name="Shoda T."/>
            <person name="Sakoda M."/>
            <person name="Morohoshi T."/>
            <person name="Mitsuboshi M."/>
            <person name="Nishizawa T."/>
        </authorList>
    </citation>
    <scope>NUCLEOTIDE SEQUENCE</scope>
    <source>
        <strain evidence="2">CMC57</strain>
    </source>
</reference>
<dbReference type="RefSeq" id="WP_407986719.1">
    <property type="nucleotide sequence ID" value="NZ_AP035881.2"/>
</dbReference>
<dbReference type="EMBL" id="AP035881">
    <property type="protein sequence ID" value="BFP44121.1"/>
    <property type="molecule type" value="Genomic_DNA"/>
</dbReference>
<dbReference type="SMART" id="SM00530">
    <property type="entry name" value="HTH_XRE"/>
    <property type="match status" value="1"/>
</dbReference>
<protein>
    <submittedName>
        <fullName evidence="2">Pyridoxamine 5'-phosphate oxidase family protein</fullName>
    </submittedName>
</protein>
<dbReference type="AlphaFoldDB" id="A0AB33JLI0"/>
<dbReference type="Gene3D" id="2.30.110.10">
    <property type="entry name" value="Electron Transport, Fmn-binding Protein, Chain A"/>
    <property type="match status" value="1"/>
</dbReference>
<evidence type="ECO:0000313" key="2">
    <source>
        <dbReference type="EMBL" id="BFP44121.1"/>
    </source>
</evidence>
<dbReference type="InterPro" id="IPR010982">
    <property type="entry name" value="Lambda_DNA-bd_dom_sf"/>
</dbReference>
<dbReference type="InterPro" id="IPR012349">
    <property type="entry name" value="Split_barrel_FMN-bd"/>
</dbReference>
<dbReference type="InterPro" id="IPR001387">
    <property type="entry name" value="Cro/C1-type_HTH"/>
</dbReference>
<dbReference type="GO" id="GO:0003677">
    <property type="term" value="F:DNA binding"/>
    <property type="evidence" value="ECO:0007669"/>
    <property type="project" value="InterPro"/>
</dbReference>
<gene>
    <name evidence="2" type="ORF">KCMC57_04890</name>
</gene>
<sequence>MNRSDDPTATATPLPDSAAIARRIAERQGQLQLTEDMLATRAGMTPTYLRYLLKAEADFDPGGLVRIALALDLTYQELVEGRSDLPPGQGPAPTVPALVRLTTRECWDRVGGRGVGRIALPTEPGPTVLPVNYAVDAGSIVYRTDPDGAAAPAPGSAVSFQVDHIDDHLSTGWSVLIIGTAEHIDSSEAIQRLETEHQMEPWAGGSRPLWVRIQPDTVSGRRIGAIGPDNHLH</sequence>
<name>A0AB33JLI0_9ACTN</name>